<gene>
    <name evidence="2" type="ORF">H9734_07210</name>
</gene>
<dbReference type="PROSITE" id="PS51257">
    <property type="entry name" value="PROKAR_LIPOPROTEIN"/>
    <property type="match status" value="1"/>
</dbReference>
<feature type="domain" description="NAD(P)-binding" evidence="1">
    <location>
        <begin position="7"/>
        <end position="197"/>
    </location>
</feature>
<dbReference type="InterPro" id="IPR036291">
    <property type="entry name" value="NAD(P)-bd_dom_sf"/>
</dbReference>
<proteinExistence type="predicted"/>
<dbReference type="SUPFAM" id="SSF51735">
    <property type="entry name" value="NAD(P)-binding Rossmann-fold domains"/>
    <property type="match status" value="1"/>
</dbReference>
<evidence type="ECO:0000313" key="3">
    <source>
        <dbReference type="Proteomes" id="UP000886890"/>
    </source>
</evidence>
<evidence type="ECO:0000259" key="1">
    <source>
        <dbReference type="Pfam" id="PF13460"/>
    </source>
</evidence>
<dbReference type="PANTHER" id="PTHR43355:SF2">
    <property type="entry name" value="FLAVIN REDUCTASE (NADPH)"/>
    <property type="match status" value="1"/>
</dbReference>
<protein>
    <submittedName>
        <fullName evidence="2">NAD(P)H-binding protein</fullName>
    </submittedName>
</protein>
<dbReference type="Pfam" id="PF13460">
    <property type="entry name" value="NAD_binding_10"/>
    <property type="match status" value="1"/>
</dbReference>
<dbReference type="AlphaFoldDB" id="A0A9D2BI13"/>
<name>A0A9D2BI13_9FIRM</name>
<evidence type="ECO:0000313" key="2">
    <source>
        <dbReference type="EMBL" id="HIX77365.1"/>
    </source>
</evidence>
<reference evidence="2" key="2">
    <citation type="submission" date="2021-04" db="EMBL/GenBank/DDBJ databases">
        <authorList>
            <person name="Gilroy R."/>
        </authorList>
    </citation>
    <scope>NUCLEOTIDE SEQUENCE</scope>
    <source>
        <strain evidence="2">CHK183-1962</strain>
    </source>
</reference>
<accession>A0A9D2BI13</accession>
<sequence>MKITVFGAEREIGQKVISYALSQGAFVTACICDAGILWPRKNLTVIEGAVTCKEKVMEAMLDADIIISALTDECLKKKGGDTPVADANATIISAMEQLGKTRLVVLGSICIHAFGDQQGLLQRLHPKIAAFLYAQRIRDIVKTGQIVMHSHLNWTLVRVVNFQTKDNGKGYGVSLDGSRSGLWVSTNNVAHFLYDAAVDSERFNRKMPIVYNKN</sequence>
<dbReference type="InterPro" id="IPR051606">
    <property type="entry name" value="Polyketide_Oxido-like"/>
</dbReference>
<dbReference type="InterPro" id="IPR016040">
    <property type="entry name" value="NAD(P)-bd_dom"/>
</dbReference>
<reference evidence="2" key="1">
    <citation type="journal article" date="2021" name="PeerJ">
        <title>Extensive microbial diversity within the chicken gut microbiome revealed by metagenomics and culture.</title>
        <authorList>
            <person name="Gilroy R."/>
            <person name="Ravi A."/>
            <person name="Getino M."/>
            <person name="Pursley I."/>
            <person name="Horton D.L."/>
            <person name="Alikhan N.F."/>
            <person name="Baker D."/>
            <person name="Gharbi K."/>
            <person name="Hall N."/>
            <person name="Watson M."/>
            <person name="Adriaenssens E.M."/>
            <person name="Foster-Nyarko E."/>
            <person name="Jarju S."/>
            <person name="Secka A."/>
            <person name="Antonio M."/>
            <person name="Oren A."/>
            <person name="Chaudhuri R.R."/>
            <person name="La Ragione R."/>
            <person name="Hildebrand F."/>
            <person name="Pallen M.J."/>
        </authorList>
    </citation>
    <scope>NUCLEOTIDE SEQUENCE</scope>
    <source>
        <strain evidence="2">CHK183-1962</strain>
    </source>
</reference>
<comment type="caution">
    <text evidence="2">The sequence shown here is derived from an EMBL/GenBank/DDBJ whole genome shotgun (WGS) entry which is preliminary data.</text>
</comment>
<dbReference type="GO" id="GO:0042602">
    <property type="term" value="F:riboflavin reductase (NADPH) activity"/>
    <property type="evidence" value="ECO:0007669"/>
    <property type="project" value="TreeGrafter"/>
</dbReference>
<dbReference type="Gene3D" id="3.40.50.720">
    <property type="entry name" value="NAD(P)-binding Rossmann-like Domain"/>
    <property type="match status" value="1"/>
</dbReference>
<organism evidence="2 3">
    <name type="scientific">Candidatus Fusicatenibacter merdavium</name>
    <dbReference type="NCBI Taxonomy" id="2838600"/>
    <lineage>
        <taxon>Bacteria</taxon>
        <taxon>Bacillati</taxon>
        <taxon>Bacillota</taxon>
        <taxon>Clostridia</taxon>
        <taxon>Lachnospirales</taxon>
        <taxon>Lachnospiraceae</taxon>
        <taxon>Fusicatenibacter</taxon>
    </lineage>
</organism>
<dbReference type="EMBL" id="DXEK01000121">
    <property type="protein sequence ID" value="HIX77365.1"/>
    <property type="molecule type" value="Genomic_DNA"/>
</dbReference>
<dbReference type="GO" id="GO:0004074">
    <property type="term" value="F:biliverdin reductase [NAD(P)H] activity"/>
    <property type="evidence" value="ECO:0007669"/>
    <property type="project" value="TreeGrafter"/>
</dbReference>
<dbReference type="PANTHER" id="PTHR43355">
    <property type="entry name" value="FLAVIN REDUCTASE (NADPH)"/>
    <property type="match status" value="1"/>
</dbReference>
<dbReference type="Proteomes" id="UP000886890">
    <property type="component" value="Unassembled WGS sequence"/>
</dbReference>